<dbReference type="AlphaFoldDB" id="A0AAV7JQ49"/>
<dbReference type="InterPro" id="IPR011044">
    <property type="entry name" value="Quino_amine_DH_bsu"/>
</dbReference>
<evidence type="ECO:0000313" key="3">
    <source>
        <dbReference type="Proteomes" id="UP001165289"/>
    </source>
</evidence>
<sequence length="448" mass="50807">MEVSFSEPYQHTSGLCEFSPDGRFLASCCQCRLSLRDAATQHVLYLHTTLDPIQYIEWSPDSLLILCAMYRRGIVQVWSLEHSEWSCKIDEGLCGLVSAVWTSDSRNILTTCQFHLRMTVWSLVNKSVSYLKWPKLEKGSVSFTKNGKLMCLAERRDGKDHVSVFNLASWAMLSNFQVTTEDLAAIQFSPDCSHICVLDSAIFCKLAVYSIDGRCLADVSPYSNALGLRCMDWSDSGQLLAIGAYDQKIRILNHLTWSILLEFEHSSPIEQREVNVFVETESKPNFSKDIHQKLRKFEKNTSSRYETKDTPFTIPARKPNPKEADPKIGVSNLKFSPDSSLLASKNENMPNTVWIWSVKKVRLTAVLTHLNEVKCFAWDPCQSRLAICTGSYKIYLWSLSCNGAFAADLPSLNSFSVRSLRWHPSGSSLLICSNTHFYICYFDDITTE</sequence>
<dbReference type="InterPro" id="IPR015943">
    <property type="entry name" value="WD40/YVTN_repeat-like_dom_sf"/>
</dbReference>
<protein>
    <submittedName>
        <fullName evidence="2">WD repeat-containing protein WRAP73</fullName>
    </submittedName>
</protein>
<dbReference type="Pfam" id="PF00400">
    <property type="entry name" value="WD40"/>
    <property type="match status" value="2"/>
</dbReference>
<dbReference type="SUPFAM" id="SSF50969">
    <property type="entry name" value="YVTN repeat-like/Quinoprotein amine dehydrogenase"/>
    <property type="match status" value="1"/>
</dbReference>
<dbReference type="SMART" id="SM00320">
    <property type="entry name" value="WD40"/>
    <property type="match status" value="5"/>
</dbReference>
<proteinExistence type="predicted"/>
<reference evidence="2 3" key="1">
    <citation type="journal article" date="2023" name="BMC Biol.">
        <title>The compact genome of the sponge Oopsacas minuta (Hexactinellida) is lacking key metazoan core genes.</title>
        <authorList>
            <person name="Santini S."/>
            <person name="Schenkelaars Q."/>
            <person name="Jourda C."/>
            <person name="Duchesne M."/>
            <person name="Belahbib H."/>
            <person name="Rocher C."/>
            <person name="Selva M."/>
            <person name="Riesgo A."/>
            <person name="Vervoort M."/>
            <person name="Leys S.P."/>
            <person name="Kodjabachian L."/>
            <person name="Le Bivic A."/>
            <person name="Borchiellini C."/>
            <person name="Claverie J.M."/>
            <person name="Renard E."/>
        </authorList>
    </citation>
    <scope>NUCLEOTIDE SEQUENCE [LARGE SCALE GENOMIC DNA]</scope>
    <source>
        <strain evidence="2">SPO-2</strain>
    </source>
</reference>
<dbReference type="EMBL" id="JAKMXF010000309">
    <property type="protein sequence ID" value="KAI6650961.1"/>
    <property type="molecule type" value="Genomic_DNA"/>
</dbReference>
<dbReference type="Proteomes" id="UP001165289">
    <property type="component" value="Unassembled WGS sequence"/>
</dbReference>
<evidence type="ECO:0000313" key="2">
    <source>
        <dbReference type="EMBL" id="KAI6650961.1"/>
    </source>
</evidence>
<feature type="region of interest" description="Disordered" evidence="1">
    <location>
        <begin position="306"/>
        <end position="328"/>
    </location>
</feature>
<dbReference type="GO" id="GO:1990811">
    <property type="term" value="C:MWP complex"/>
    <property type="evidence" value="ECO:0007669"/>
    <property type="project" value="TreeGrafter"/>
</dbReference>
<dbReference type="InterPro" id="IPR001680">
    <property type="entry name" value="WD40_rpt"/>
</dbReference>
<dbReference type="GO" id="GO:0005815">
    <property type="term" value="C:microtubule organizing center"/>
    <property type="evidence" value="ECO:0007669"/>
    <property type="project" value="TreeGrafter"/>
</dbReference>
<name>A0AAV7JQ49_9METZ</name>
<keyword evidence="3" id="KW-1185">Reference proteome</keyword>
<comment type="caution">
    <text evidence="2">The sequence shown here is derived from an EMBL/GenBank/DDBJ whole genome shotgun (WGS) entry which is preliminary data.</text>
</comment>
<dbReference type="PANTHER" id="PTHR16220">
    <property type="entry name" value="WD REPEAT PROTEIN 8-RELATED"/>
    <property type="match status" value="1"/>
</dbReference>
<accession>A0AAV7JQ49</accession>
<dbReference type="PANTHER" id="PTHR16220:SF0">
    <property type="entry name" value="WD REPEAT-CONTAINING PROTEIN WRAP73"/>
    <property type="match status" value="1"/>
</dbReference>
<dbReference type="InterPro" id="IPR036322">
    <property type="entry name" value="WD40_repeat_dom_sf"/>
</dbReference>
<gene>
    <name evidence="2" type="ORF">LOD99_5800</name>
</gene>
<dbReference type="Gene3D" id="2.130.10.10">
    <property type="entry name" value="YVTN repeat-like/Quinoprotein amine dehydrogenase"/>
    <property type="match status" value="3"/>
</dbReference>
<organism evidence="2 3">
    <name type="scientific">Oopsacas minuta</name>
    <dbReference type="NCBI Taxonomy" id="111878"/>
    <lineage>
        <taxon>Eukaryota</taxon>
        <taxon>Metazoa</taxon>
        <taxon>Porifera</taxon>
        <taxon>Hexactinellida</taxon>
        <taxon>Hexasterophora</taxon>
        <taxon>Lyssacinosida</taxon>
        <taxon>Leucopsacidae</taxon>
        <taxon>Oopsacas</taxon>
    </lineage>
</organism>
<dbReference type="InterPro" id="IPR052778">
    <property type="entry name" value="Centrosome-WD_assoc"/>
</dbReference>
<dbReference type="SUPFAM" id="SSF50978">
    <property type="entry name" value="WD40 repeat-like"/>
    <property type="match status" value="1"/>
</dbReference>
<evidence type="ECO:0000256" key="1">
    <source>
        <dbReference type="SAM" id="MobiDB-lite"/>
    </source>
</evidence>